<keyword evidence="5" id="KW-1185">Reference proteome</keyword>
<protein>
    <submittedName>
        <fullName evidence="4">Polycomb group RING finger protein 3</fullName>
    </submittedName>
</protein>
<reference evidence="4 5" key="1">
    <citation type="journal article" date="2022" name="Front. Cell. Infect. Microbiol.">
        <title>The Genomes of Two Strains of Taenia crassiceps the Animal Model for the Study of Human Cysticercosis.</title>
        <authorList>
            <person name="Bobes R.J."/>
            <person name="Estrada K."/>
            <person name="Rios-Valencia D.G."/>
            <person name="Calderon-Gallegos A."/>
            <person name="de la Torre P."/>
            <person name="Carrero J.C."/>
            <person name="Sanchez-Flores A."/>
            <person name="Laclette J.P."/>
        </authorList>
    </citation>
    <scope>NUCLEOTIDE SEQUENCE [LARGE SCALE GENOMIC DNA]</scope>
    <source>
        <strain evidence="4">WFUcys</strain>
    </source>
</reference>
<feature type="domain" description="RAWUL" evidence="3">
    <location>
        <begin position="136"/>
        <end position="205"/>
    </location>
</feature>
<evidence type="ECO:0000313" key="4">
    <source>
        <dbReference type="EMBL" id="KAL5111602.1"/>
    </source>
</evidence>
<dbReference type="InterPro" id="IPR032443">
    <property type="entry name" value="RAWUL"/>
</dbReference>
<evidence type="ECO:0000313" key="5">
    <source>
        <dbReference type="Proteomes" id="UP001651158"/>
    </source>
</evidence>
<dbReference type="PANTHER" id="PTHR45893">
    <property type="entry name" value="POLYCOMB GROUP RING FINGER PROTEIN"/>
    <property type="match status" value="1"/>
</dbReference>
<comment type="caution">
    <text evidence="4">The sequence shown here is derived from an EMBL/GenBank/DDBJ whole genome shotgun (WGS) entry which is preliminary data.</text>
</comment>
<dbReference type="InterPro" id="IPR051507">
    <property type="entry name" value="PcG_RING_finger"/>
</dbReference>
<name>A0ABR4QPX7_9CEST</name>
<dbReference type="Gene3D" id="3.10.20.90">
    <property type="entry name" value="Phosphatidylinositol 3-kinase Catalytic Subunit, Chain A, domain 1"/>
    <property type="match status" value="1"/>
</dbReference>
<accession>A0ABR4QPX7</accession>
<evidence type="ECO:0000259" key="3">
    <source>
        <dbReference type="Pfam" id="PF16207"/>
    </source>
</evidence>
<dbReference type="EMBL" id="JAKROA010000001">
    <property type="protein sequence ID" value="KAL5111602.1"/>
    <property type="molecule type" value="Genomic_DNA"/>
</dbReference>
<keyword evidence="2" id="KW-0539">Nucleus</keyword>
<dbReference type="Pfam" id="PF16207">
    <property type="entry name" value="RAWUL"/>
    <property type="match status" value="1"/>
</dbReference>
<evidence type="ECO:0000256" key="1">
    <source>
        <dbReference type="ARBA" id="ARBA00004123"/>
    </source>
</evidence>
<dbReference type="Proteomes" id="UP001651158">
    <property type="component" value="Unassembled WGS sequence"/>
</dbReference>
<sequence>MSSIRSSPGKMWPLNFRIGCCEIKSGLGCRRWLFRCVGLPRFGWMGRLLAVVVAGVGLSERKSRSDFYRSIGQSPPPSEDLIYEHKTLSISDVVDGSAKSTQTNLPPADPNFHRNDEQVHVKLEPGSATLKPLNLKYLRISSKATVTHLRKYIAQQVLNDMSKFNEIDIFINNCEKGTFLGRDHVLKFVRVVYWNDDRPMPLEYRFSTKFL</sequence>
<comment type="subcellular location">
    <subcellularLocation>
        <location evidence="1">Nucleus</location>
    </subcellularLocation>
</comment>
<gene>
    <name evidence="4" type="ORF">TcWFU_002594</name>
</gene>
<proteinExistence type="predicted"/>
<organism evidence="4 5">
    <name type="scientific">Taenia crassiceps</name>
    <dbReference type="NCBI Taxonomy" id="6207"/>
    <lineage>
        <taxon>Eukaryota</taxon>
        <taxon>Metazoa</taxon>
        <taxon>Spiralia</taxon>
        <taxon>Lophotrochozoa</taxon>
        <taxon>Platyhelminthes</taxon>
        <taxon>Cestoda</taxon>
        <taxon>Eucestoda</taxon>
        <taxon>Cyclophyllidea</taxon>
        <taxon>Taeniidae</taxon>
        <taxon>Taenia</taxon>
    </lineage>
</organism>
<evidence type="ECO:0000256" key="2">
    <source>
        <dbReference type="ARBA" id="ARBA00023242"/>
    </source>
</evidence>